<feature type="transmembrane region" description="Helical" evidence="1">
    <location>
        <begin position="32"/>
        <end position="53"/>
    </location>
</feature>
<dbReference type="EMBL" id="GGEC01064112">
    <property type="protein sequence ID" value="MBX44596.1"/>
    <property type="molecule type" value="Transcribed_RNA"/>
</dbReference>
<dbReference type="AlphaFoldDB" id="A0A2P2NQ18"/>
<evidence type="ECO:0000313" key="2">
    <source>
        <dbReference type="EMBL" id="MBX44596.1"/>
    </source>
</evidence>
<accession>A0A2P2NQ18</accession>
<evidence type="ECO:0000256" key="1">
    <source>
        <dbReference type="SAM" id="Phobius"/>
    </source>
</evidence>
<keyword evidence="1" id="KW-0812">Transmembrane</keyword>
<reference evidence="2" key="1">
    <citation type="submission" date="2018-02" db="EMBL/GenBank/DDBJ databases">
        <title>Rhizophora mucronata_Transcriptome.</title>
        <authorList>
            <person name="Meera S.P."/>
            <person name="Sreeshan A."/>
            <person name="Augustine A."/>
        </authorList>
    </citation>
    <scope>NUCLEOTIDE SEQUENCE</scope>
    <source>
        <tissue evidence="2">Leaf</tissue>
    </source>
</reference>
<protein>
    <submittedName>
        <fullName evidence="2">Uncharacterized protein</fullName>
    </submittedName>
</protein>
<organism evidence="2">
    <name type="scientific">Rhizophora mucronata</name>
    <name type="common">Asiatic mangrove</name>
    <dbReference type="NCBI Taxonomy" id="61149"/>
    <lineage>
        <taxon>Eukaryota</taxon>
        <taxon>Viridiplantae</taxon>
        <taxon>Streptophyta</taxon>
        <taxon>Embryophyta</taxon>
        <taxon>Tracheophyta</taxon>
        <taxon>Spermatophyta</taxon>
        <taxon>Magnoliopsida</taxon>
        <taxon>eudicotyledons</taxon>
        <taxon>Gunneridae</taxon>
        <taxon>Pentapetalae</taxon>
        <taxon>rosids</taxon>
        <taxon>fabids</taxon>
        <taxon>Malpighiales</taxon>
        <taxon>Rhizophoraceae</taxon>
        <taxon>Rhizophora</taxon>
    </lineage>
</organism>
<keyword evidence="1" id="KW-0472">Membrane</keyword>
<proteinExistence type="predicted"/>
<sequence length="55" mass="6309">MDSLTCLLLESYQMCLDLCSRPQLNFSFVVDFLNALCFYVPILVKGILSILFLPF</sequence>
<keyword evidence="1" id="KW-1133">Transmembrane helix</keyword>
<name>A0A2P2NQ18_RHIMU</name>